<organism evidence="2 3">
    <name type="scientific">Roseateles saccharophilus</name>
    <name type="common">Pseudomonas saccharophila</name>
    <dbReference type="NCBI Taxonomy" id="304"/>
    <lineage>
        <taxon>Bacteria</taxon>
        <taxon>Pseudomonadati</taxon>
        <taxon>Pseudomonadota</taxon>
        <taxon>Betaproteobacteria</taxon>
        <taxon>Burkholderiales</taxon>
        <taxon>Sphaerotilaceae</taxon>
        <taxon>Roseateles</taxon>
    </lineage>
</organism>
<evidence type="ECO:0000313" key="3">
    <source>
        <dbReference type="Proteomes" id="UP001180453"/>
    </source>
</evidence>
<dbReference type="SUPFAM" id="SSF54593">
    <property type="entry name" value="Glyoxalase/Bleomycin resistance protein/Dihydroxybiphenyl dioxygenase"/>
    <property type="match status" value="1"/>
</dbReference>
<keyword evidence="3" id="KW-1185">Reference proteome</keyword>
<dbReference type="RefSeq" id="WP_310265463.1">
    <property type="nucleotide sequence ID" value="NZ_JAVDXU010000002.1"/>
</dbReference>
<dbReference type="InterPro" id="IPR037523">
    <property type="entry name" value="VOC_core"/>
</dbReference>
<evidence type="ECO:0000259" key="1">
    <source>
        <dbReference type="PROSITE" id="PS51819"/>
    </source>
</evidence>
<comment type="caution">
    <text evidence="2">The sequence shown here is derived from an EMBL/GenBank/DDBJ whole genome shotgun (WGS) entry which is preliminary data.</text>
</comment>
<dbReference type="Gene3D" id="3.30.720.110">
    <property type="match status" value="1"/>
</dbReference>
<dbReference type="Gene3D" id="3.30.720.120">
    <property type="match status" value="1"/>
</dbReference>
<proteinExistence type="predicted"/>
<sequence>MKPTPPGWPRLSSAIYCENAREAIDWYQKAFGFEVELVVDAPDGSVMHSELRYGEAILMVAEGSVEREVRFGAPLRSPKAAGGANTQSLFLYVDDVDAHCAQARAAGARITFELTNNDYGADYWTDRSYGCVDPDGHLWWFSQRLRNPAGHPPPP</sequence>
<name>A0ABU1YMC6_ROSSA</name>
<dbReference type="PANTHER" id="PTHR34109:SF1">
    <property type="entry name" value="VOC DOMAIN-CONTAINING PROTEIN"/>
    <property type="match status" value="1"/>
</dbReference>
<feature type="domain" description="VOC" evidence="1">
    <location>
        <begin position="9"/>
        <end position="144"/>
    </location>
</feature>
<dbReference type="PROSITE" id="PS51819">
    <property type="entry name" value="VOC"/>
    <property type="match status" value="1"/>
</dbReference>
<dbReference type="InterPro" id="IPR029068">
    <property type="entry name" value="Glyas_Bleomycin-R_OHBP_Dase"/>
</dbReference>
<dbReference type="EMBL" id="JAVDXU010000002">
    <property type="protein sequence ID" value="MDR7270003.1"/>
    <property type="molecule type" value="Genomic_DNA"/>
</dbReference>
<dbReference type="Pfam" id="PF00903">
    <property type="entry name" value="Glyoxalase"/>
    <property type="match status" value="1"/>
</dbReference>
<dbReference type="PANTHER" id="PTHR34109">
    <property type="entry name" value="BNAUNNG04460D PROTEIN-RELATED"/>
    <property type="match status" value="1"/>
</dbReference>
<reference evidence="2 3" key="1">
    <citation type="submission" date="2023-07" db="EMBL/GenBank/DDBJ databases">
        <title>Sorghum-associated microbial communities from plants grown in Nebraska, USA.</title>
        <authorList>
            <person name="Schachtman D."/>
        </authorList>
    </citation>
    <scope>NUCLEOTIDE SEQUENCE [LARGE SCALE GENOMIC DNA]</scope>
    <source>
        <strain evidence="2 3">BE314</strain>
    </source>
</reference>
<dbReference type="InterPro" id="IPR004360">
    <property type="entry name" value="Glyas_Fos-R_dOase_dom"/>
</dbReference>
<gene>
    <name evidence="2" type="ORF">J2X20_002661</name>
</gene>
<evidence type="ECO:0000313" key="2">
    <source>
        <dbReference type="EMBL" id="MDR7270003.1"/>
    </source>
</evidence>
<accession>A0ABU1YMC6</accession>
<dbReference type="Proteomes" id="UP001180453">
    <property type="component" value="Unassembled WGS sequence"/>
</dbReference>
<protein>
    <submittedName>
        <fullName evidence="2">Glyoxalase superfamily protein PhnB</fullName>
    </submittedName>
</protein>